<evidence type="ECO:0000256" key="2">
    <source>
        <dbReference type="ARBA" id="ARBA00011955"/>
    </source>
</evidence>
<reference evidence="12" key="1">
    <citation type="journal article" date="2019" name="Int. J. Syst. Evol. Microbiol.">
        <title>The Global Catalogue of Microorganisms (GCM) 10K type strain sequencing project: providing services to taxonomists for standard genome sequencing and annotation.</title>
        <authorList>
            <consortium name="The Broad Institute Genomics Platform"/>
            <consortium name="The Broad Institute Genome Sequencing Center for Infectious Disease"/>
            <person name="Wu L."/>
            <person name="Ma J."/>
        </authorList>
    </citation>
    <scope>NUCLEOTIDE SEQUENCE [LARGE SCALE GENOMIC DNA]</scope>
    <source>
        <strain evidence="12">JCM 13250</strain>
    </source>
</reference>
<dbReference type="InterPro" id="IPR024932">
    <property type="entry name" value="ApbE"/>
</dbReference>
<dbReference type="Proteomes" id="UP001500218">
    <property type="component" value="Unassembled WGS sequence"/>
</dbReference>
<dbReference type="Pfam" id="PF02424">
    <property type="entry name" value="ApbE"/>
    <property type="match status" value="2"/>
</dbReference>
<name>A0ABP4Z2J8_9ACTN</name>
<accession>A0ABP4Z2J8</accession>
<dbReference type="EMBL" id="BAAALT010000279">
    <property type="protein sequence ID" value="GAA1833793.1"/>
    <property type="molecule type" value="Genomic_DNA"/>
</dbReference>
<comment type="cofactor">
    <cofactor evidence="1">
        <name>Mg(2+)</name>
        <dbReference type="ChEBI" id="CHEBI:18420"/>
    </cofactor>
</comment>
<keyword evidence="5 11" id="KW-0808">Transferase</keyword>
<keyword evidence="7" id="KW-0274">FAD</keyword>
<evidence type="ECO:0000256" key="9">
    <source>
        <dbReference type="ARBA" id="ARBA00031306"/>
    </source>
</evidence>
<evidence type="ECO:0000256" key="8">
    <source>
        <dbReference type="ARBA" id="ARBA00022842"/>
    </source>
</evidence>
<keyword evidence="6" id="KW-0479">Metal-binding</keyword>
<proteinExistence type="predicted"/>
<evidence type="ECO:0000256" key="6">
    <source>
        <dbReference type="ARBA" id="ARBA00022723"/>
    </source>
</evidence>
<dbReference type="InterPro" id="IPR003374">
    <property type="entry name" value="ApbE-like_sf"/>
</dbReference>
<keyword evidence="12" id="KW-1185">Reference proteome</keyword>
<evidence type="ECO:0000256" key="10">
    <source>
        <dbReference type="ARBA" id="ARBA00048540"/>
    </source>
</evidence>
<keyword evidence="8" id="KW-0460">Magnesium</keyword>
<protein>
    <recommendedName>
        <fullName evidence="3">FAD:protein FMN transferase</fullName>
        <ecNumber evidence="2">2.7.1.180</ecNumber>
    </recommendedName>
    <alternativeName>
        <fullName evidence="9">Flavin transferase</fullName>
    </alternativeName>
</protein>
<evidence type="ECO:0000256" key="1">
    <source>
        <dbReference type="ARBA" id="ARBA00001946"/>
    </source>
</evidence>
<dbReference type="Gene3D" id="3.10.520.10">
    <property type="entry name" value="ApbE-like domains"/>
    <property type="match status" value="2"/>
</dbReference>
<sequence>MTDRVGWRRVEQIMGTAISLDIADPLPPDELAAATDEVFAWLRLVDARFSTYRDDSEVSLIGALPEARRSADLRHVLDECARLWETTGGYFDAYATGRFDPSGYVKGWSVRVASEQLAARGVGNHCLNAGGDVCLRGRSSSGRPWRVGIRHPSQASGLSWVLELTDAAVATSGSYERGPHVVDPFTGRGATALRSVTVVGPDLGVADAYATAAMAMGRAGVAWLAELPDHEFAVVADDGRTYRSAGLPAVA</sequence>
<evidence type="ECO:0000256" key="7">
    <source>
        <dbReference type="ARBA" id="ARBA00022827"/>
    </source>
</evidence>
<dbReference type="SUPFAM" id="SSF143631">
    <property type="entry name" value="ApbE-like"/>
    <property type="match status" value="1"/>
</dbReference>
<dbReference type="PANTHER" id="PTHR30040">
    <property type="entry name" value="THIAMINE BIOSYNTHESIS LIPOPROTEIN APBE"/>
    <property type="match status" value="1"/>
</dbReference>
<evidence type="ECO:0000256" key="5">
    <source>
        <dbReference type="ARBA" id="ARBA00022679"/>
    </source>
</evidence>
<dbReference type="EC" id="2.7.1.180" evidence="2"/>
<evidence type="ECO:0000256" key="3">
    <source>
        <dbReference type="ARBA" id="ARBA00016337"/>
    </source>
</evidence>
<evidence type="ECO:0000313" key="11">
    <source>
        <dbReference type="EMBL" id="GAA1833793.1"/>
    </source>
</evidence>
<dbReference type="PANTHER" id="PTHR30040:SF2">
    <property type="entry name" value="FAD:PROTEIN FMN TRANSFERASE"/>
    <property type="match status" value="1"/>
</dbReference>
<organism evidence="11 12">
    <name type="scientific">Luedemannella flava</name>
    <dbReference type="NCBI Taxonomy" id="349316"/>
    <lineage>
        <taxon>Bacteria</taxon>
        <taxon>Bacillati</taxon>
        <taxon>Actinomycetota</taxon>
        <taxon>Actinomycetes</taxon>
        <taxon>Micromonosporales</taxon>
        <taxon>Micromonosporaceae</taxon>
        <taxon>Luedemannella</taxon>
    </lineage>
</organism>
<comment type="catalytic activity">
    <reaction evidence="10">
        <text>L-threonyl-[protein] + FAD = FMN-L-threonyl-[protein] + AMP + H(+)</text>
        <dbReference type="Rhea" id="RHEA:36847"/>
        <dbReference type="Rhea" id="RHEA-COMP:11060"/>
        <dbReference type="Rhea" id="RHEA-COMP:11061"/>
        <dbReference type="ChEBI" id="CHEBI:15378"/>
        <dbReference type="ChEBI" id="CHEBI:30013"/>
        <dbReference type="ChEBI" id="CHEBI:57692"/>
        <dbReference type="ChEBI" id="CHEBI:74257"/>
        <dbReference type="ChEBI" id="CHEBI:456215"/>
        <dbReference type="EC" id="2.7.1.180"/>
    </reaction>
</comment>
<gene>
    <name evidence="11" type="ORF">GCM10009682_60290</name>
</gene>
<evidence type="ECO:0000256" key="4">
    <source>
        <dbReference type="ARBA" id="ARBA00022630"/>
    </source>
</evidence>
<keyword evidence="4" id="KW-0285">Flavoprotein</keyword>
<evidence type="ECO:0000313" key="12">
    <source>
        <dbReference type="Proteomes" id="UP001500218"/>
    </source>
</evidence>
<dbReference type="GO" id="GO:0016740">
    <property type="term" value="F:transferase activity"/>
    <property type="evidence" value="ECO:0007669"/>
    <property type="project" value="UniProtKB-KW"/>
</dbReference>
<comment type="caution">
    <text evidence="11">The sequence shown here is derived from an EMBL/GenBank/DDBJ whole genome shotgun (WGS) entry which is preliminary data.</text>
</comment>